<dbReference type="Gene3D" id="3.40.50.150">
    <property type="entry name" value="Vaccinia Virus protein VP39"/>
    <property type="match status" value="1"/>
</dbReference>
<dbReference type="InterPro" id="IPR008854">
    <property type="entry name" value="TPMT"/>
</dbReference>
<organism evidence="9">
    <name type="scientific">hydrothermal vent metagenome</name>
    <dbReference type="NCBI Taxonomy" id="652676"/>
    <lineage>
        <taxon>unclassified sequences</taxon>
        <taxon>metagenomes</taxon>
        <taxon>ecological metagenomes</taxon>
    </lineage>
</organism>
<comment type="similarity">
    <text evidence="3">Belongs to the class I-like SAM-binding methyltransferase superfamily. TPMT family.</text>
</comment>
<evidence type="ECO:0000256" key="3">
    <source>
        <dbReference type="ARBA" id="ARBA00008145"/>
    </source>
</evidence>
<evidence type="ECO:0000256" key="8">
    <source>
        <dbReference type="ARBA" id="ARBA00022691"/>
    </source>
</evidence>
<evidence type="ECO:0000256" key="2">
    <source>
        <dbReference type="ARBA" id="ARBA00004496"/>
    </source>
</evidence>
<sequence>MTDWITRWQIGRIGWHRESVHSKLIEFIDYLKLHPGDTVFVPLCGKSNDMYYLLERGFRVIGVELSELAIVQFFEEHNLNYSIQKTDQFSVYRGDNITLYCGDYFELNSELLESVSAVYDRAALVALPIDLRAKYAQHLYSIISSGCRVLLLTLNYPQSQMGGPPYAVNKDEVVSLFSKGFECQQLQCFNDIENEPKFLRAGVEFIEKATYCLQKTGE</sequence>
<gene>
    <name evidence="9" type="ORF">MNB_SUP05-10-604</name>
</gene>
<dbReference type="AlphaFoldDB" id="A0A1W1D6T5"/>
<proteinExistence type="inferred from homology"/>
<dbReference type="HAMAP" id="MF_00812">
    <property type="entry name" value="Thiopur_methtran"/>
    <property type="match status" value="1"/>
</dbReference>
<protein>
    <recommendedName>
        <fullName evidence="4">thiopurine S-methyltransferase</fullName>
        <ecNumber evidence="4">2.1.1.67</ecNumber>
    </recommendedName>
</protein>
<dbReference type="PANTHER" id="PTHR10259">
    <property type="entry name" value="THIOPURINE S-METHYLTRANSFERASE"/>
    <property type="match status" value="1"/>
</dbReference>
<dbReference type="GO" id="GO:0008119">
    <property type="term" value="F:thiopurine S-methyltransferase activity"/>
    <property type="evidence" value="ECO:0007669"/>
    <property type="project" value="UniProtKB-EC"/>
</dbReference>
<keyword evidence="7 9" id="KW-0808">Transferase</keyword>
<name>A0A1W1D6T5_9ZZZZ</name>
<reference evidence="9" key="1">
    <citation type="submission" date="2016-10" db="EMBL/GenBank/DDBJ databases">
        <authorList>
            <person name="de Groot N.N."/>
        </authorList>
    </citation>
    <scope>NUCLEOTIDE SEQUENCE</scope>
</reference>
<dbReference type="EMBL" id="FPHQ01000046">
    <property type="protein sequence ID" value="SFV76116.1"/>
    <property type="molecule type" value="Genomic_DNA"/>
</dbReference>
<dbReference type="CDD" id="cd02440">
    <property type="entry name" value="AdoMet_MTases"/>
    <property type="match status" value="1"/>
</dbReference>
<accession>A0A1W1D6T5</accession>
<comment type="subcellular location">
    <subcellularLocation>
        <location evidence="2">Cytoplasm</location>
    </subcellularLocation>
</comment>
<dbReference type="FunFam" id="3.40.50.150:FF:000101">
    <property type="entry name" value="Thiopurine S-methyltransferase"/>
    <property type="match status" value="1"/>
</dbReference>
<evidence type="ECO:0000256" key="6">
    <source>
        <dbReference type="ARBA" id="ARBA00022603"/>
    </source>
</evidence>
<comment type="catalytic activity">
    <reaction evidence="1">
        <text>S-adenosyl-L-methionine + a thiopurine = S-adenosyl-L-homocysteine + a thiopurine S-methylether.</text>
        <dbReference type="EC" id="2.1.1.67"/>
    </reaction>
</comment>
<dbReference type="InterPro" id="IPR029063">
    <property type="entry name" value="SAM-dependent_MTases_sf"/>
</dbReference>
<dbReference type="NCBIfam" id="NF009732">
    <property type="entry name" value="PRK13255.1"/>
    <property type="match status" value="1"/>
</dbReference>
<evidence type="ECO:0000256" key="5">
    <source>
        <dbReference type="ARBA" id="ARBA00022490"/>
    </source>
</evidence>
<dbReference type="InterPro" id="IPR022474">
    <property type="entry name" value="Thiopur_S-MeTfrase_Se/Te_detox"/>
</dbReference>
<dbReference type="PIRSF" id="PIRSF023956">
    <property type="entry name" value="Thiopurine_S-methyltransferase"/>
    <property type="match status" value="1"/>
</dbReference>
<dbReference type="GO" id="GO:0032259">
    <property type="term" value="P:methylation"/>
    <property type="evidence" value="ECO:0007669"/>
    <property type="project" value="UniProtKB-KW"/>
</dbReference>
<keyword evidence="8" id="KW-0949">S-adenosyl-L-methionine</keyword>
<dbReference type="NCBIfam" id="TIGR03840">
    <property type="entry name" value="TMPT_Se_Te"/>
    <property type="match status" value="1"/>
</dbReference>
<evidence type="ECO:0000256" key="1">
    <source>
        <dbReference type="ARBA" id="ARBA00000903"/>
    </source>
</evidence>
<evidence type="ECO:0000256" key="4">
    <source>
        <dbReference type="ARBA" id="ARBA00011905"/>
    </source>
</evidence>
<evidence type="ECO:0000313" key="9">
    <source>
        <dbReference type="EMBL" id="SFV76116.1"/>
    </source>
</evidence>
<dbReference type="SUPFAM" id="SSF53335">
    <property type="entry name" value="S-adenosyl-L-methionine-dependent methyltransferases"/>
    <property type="match status" value="1"/>
</dbReference>
<dbReference type="EC" id="2.1.1.67" evidence="4"/>
<dbReference type="GO" id="GO:0010038">
    <property type="term" value="P:response to metal ion"/>
    <property type="evidence" value="ECO:0007669"/>
    <property type="project" value="InterPro"/>
</dbReference>
<keyword evidence="5" id="KW-0963">Cytoplasm</keyword>
<dbReference type="GO" id="GO:0005737">
    <property type="term" value="C:cytoplasm"/>
    <property type="evidence" value="ECO:0007669"/>
    <property type="project" value="UniProtKB-SubCell"/>
</dbReference>
<keyword evidence="6 9" id="KW-0489">Methyltransferase</keyword>
<evidence type="ECO:0000256" key="7">
    <source>
        <dbReference type="ARBA" id="ARBA00022679"/>
    </source>
</evidence>
<dbReference type="PANTHER" id="PTHR10259:SF11">
    <property type="entry name" value="THIOPURINE S-METHYLTRANSFERASE"/>
    <property type="match status" value="1"/>
</dbReference>
<dbReference type="InterPro" id="IPR025835">
    <property type="entry name" value="Thiopurine_S-MeTrfase"/>
</dbReference>
<dbReference type="PROSITE" id="PS51585">
    <property type="entry name" value="SAM_MT_TPMT"/>
    <property type="match status" value="1"/>
</dbReference>
<dbReference type="Pfam" id="PF05724">
    <property type="entry name" value="TPMT"/>
    <property type="match status" value="1"/>
</dbReference>